<dbReference type="EMBL" id="JAEQBW010000011">
    <property type="protein sequence ID" value="MBK6266793.1"/>
    <property type="molecule type" value="Genomic_DNA"/>
</dbReference>
<dbReference type="GO" id="GO:0000155">
    <property type="term" value="F:phosphorelay sensor kinase activity"/>
    <property type="evidence" value="ECO:0007669"/>
    <property type="project" value="InterPro"/>
</dbReference>
<dbReference type="InterPro" id="IPR003594">
    <property type="entry name" value="HATPase_dom"/>
</dbReference>
<keyword evidence="4" id="KW-0175">Coiled coil</keyword>
<feature type="coiled-coil region" evidence="4">
    <location>
        <begin position="150"/>
        <end position="184"/>
    </location>
</feature>
<feature type="domain" description="Histidine kinase" evidence="5">
    <location>
        <begin position="194"/>
        <end position="406"/>
    </location>
</feature>
<dbReference type="Gene3D" id="1.10.287.130">
    <property type="match status" value="1"/>
</dbReference>
<dbReference type="Pfam" id="PF00512">
    <property type="entry name" value="HisKA"/>
    <property type="match status" value="1"/>
</dbReference>
<dbReference type="Gene3D" id="3.30.450.40">
    <property type="match status" value="1"/>
</dbReference>
<dbReference type="PANTHER" id="PTHR43102">
    <property type="entry name" value="SLR1143 PROTEIN"/>
    <property type="match status" value="1"/>
</dbReference>
<dbReference type="InterPro" id="IPR036890">
    <property type="entry name" value="HATPase_C_sf"/>
</dbReference>
<dbReference type="Pfam" id="PF01590">
    <property type="entry name" value="GAF"/>
    <property type="match status" value="1"/>
</dbReference>
<evidence type="ECO:0000313" key="6">
    <source>
        <dbReference type="EMBL" id="MBK6266793.1"/>
    </source>
</evidence>
<dbReference type="SMART" id="SM00387">
    <property type="entry name" value="HATPase_c"/>
    <property type="match status" value="1"/>
</dbReference>
<comment type="caution">
    <text evidence="6">The sequence shown here is derived from an EMBL/GenBank/DDBJ whole genome shotgun (WGS) entry which is preliminary data.</text>
</comment>
<dbReference type="PRINTS" id="PR00344">
    <property type="entry name" value="BCTRLSENSOR"/>
</dbReference>
<keyword evidence="6" id="KW-0418">Kinase</keyword>
<comment type="catalytic activity">
    <reaction evidence="1">
        <text>ATP + protein L-histidine = ADP + protein N-phospho-L-histidine.</text>
        <dbReference type="EC" id="2.7.13.3"/>
    </reaction>
</comment>
<keyword evidence="3" id="KW-0597">Phosphoprotein</keyword>
<dbReference type="EC" id="2.7.13.3" evidence="2"/>
<gene>
    <name evidence="6" type="ORF">JKA74_17250</name>
</gene>
<dbReference type="InterPro" id="IPR004358">
    <property type="entry name" value="Sig_transdc_His_kin-like_C"/>
</dbReference>
<evidence type="ECO:0000256" key="2">
    <source>
        <dbReference type="ARBA" id="ARBA00012438"/>
    </source>
</evidence>
<dbReference type="InterPro" id="IPR003661">
    <property type="entry name" value="HisK_dim/P_dom"/>
</dbReference>
<dbReference type="SMART" id="SM00065">
    <property type="entry name" value="GAF"/>
    <property type="match status" value="1"/>
</dbReference>
<keyword evidence="6" id="KW-0808">Transferase</keyword>
<evidence type="ECO:0000256" key="1">
    <source>
        <dbReference type="ARBA" id="ARBA00000085"/>
    </source>
</evidence>
<dbReference type="InterPro" id="IPR036097">
    <property type="entry name" value="HisK_dim/P_sf"/>
</dbReference>
<accession>A0A934X0Q0</accession>
<evidence type="ECO:0000256" key="3">
    <source>
        <dbReference type="ARBA" id="ARBA00022553"/>
    </source>
</evidence>
<proteinExistence type="predicted"/>
<dbReference type="CDD" id="cd00082">
    <property type="entry name" value="HisKA"/>
    <property type="match status" value="1"/>
</dbReference>
<sequence>MITPKIPHNEKERLAELYSYSILDTESEKDFDDVVELASIICEAPISLVTLIDSSRQWFKAKKGVNLDSTAREISFCGHTINQNELFVVEDASKDERFHDNPFVTAEFRIHFYAGISLVSEKGYNIGTLCVLDSVPRKLDEYQRKALEILGNQISKLIELRDKKKQLESKIRTIAVQNEKLESLNKMNTEMTSIISHDMRGPISSVLSYFDSNSFKKSAQEEMFQLFPVIKQSIQGIHNLIENLLEWSQSVGEFHVKPFSVHDCVEEVIMLLQSQATKKNVTLSASIDKECKVMADPSMLRFILRNLVGNAIKFTENGEITISAIKKDNEVLFIAVKDNGIGMPDTLRNRIIKGDKKISTTGTRKEKGSGLGLKLINEFLEKHNSSLKIESEENSGSTFSFTLPLA</sequence>
<dbReference type="SUPFAM" id="SSF55781">
    <property type="entry name" value="GAF domain-like"/>
    <property type="match status" value="1"/>
</dbReference>
<evidence type="ECO:0000313" key="7">
    <source>
        <dbReference type="Proteomes" id="UP000611723"/>
    </source>
</evidence>
<reference evidence="6" key="1">
    <citation type="submission" date="2021-01" db="EMBL/GenBank/DDBJ databases">
        <title>Marivirga aurantiaca sp. nov., isolated from intertidal surface sediments.</title>
        <authorList>
            <person name="Zhang M."/>
        </authorList>
    </citation>
    <scope>NUCLEOTIDE SEQUENCE</scope>
    <source>
        <strain evidence="6">S37H4</strain>
    </source>
</reference>
<dbReference type="Proteomes" id="UP000611723">
    <property type="component" value="Unassembled WGS sequence"/>
</dbReference>
<dbReference type="InterPro" id="IPR029016">
    <property type="entry name" value="GAF-like_dom_sf"/>
</dbReference>
<keyword evidence="7" id="KW-1185">Reference proteome</keyword>
<dbReference type="Gene3D" id="3.30.565.10">
    <property type="entry name" value="Histidine kinase-like ATPase, C-terminal domain"/>
    <property type="match status" value="1"/>
</dbReference>
<dbReference type="PANTHER" id="PTHR43102:SF2">
    <property type="entry name" value="GAF DOMAIN-CONTAINING PROTEIN"/>
    <property type="match status" value="1"/>
</dbReference>
<dbReference type="Pfam" id="PF02518">
    <property type="entry name" value="HATPase_c"/>
    <property type="match status" value="1"/>
</dbReference>
<evidence type="ECO:0000259" key="5">
    <source>
        <dbReference type="PROSITE" id="PS50109"/>
    </source>
</evidence>
<dbReference type="RefSeq" id="WP_201432478.1">
    <property type="nucleotide sequence ID" value="NZ_JAEQBW010000011.1"/>
</dbReference>
<dbReference type="SUPFAM" id="SSF47384">
    <property type="entry name" value="Homodimeric domain of signal transducing histidine kinase"/>
    <property type="match status" value="1"/>
</dbReference>
<name>A0A934X0Q0_9BACT</name>
<protein>
    <recommendedName>
        <fullName evidence="2">histidine kinase</fullName>
        <ecNumber evidence="2">2.7.13.3</ecNumber>
    </recommendedName>
</protein>
<dbReference type="InterPro" id="IPR003018">
    <property type="entry name" value="GAF"/>
</dbReference>
<dbReference type="PROSITE" id="PS50109">
    <property type="entry name" value="HIS_KIN"/>
    <property type="match status" value="1"/>
</dbReference>
<organism evidence="6 7">
    <name type="scientific">Marivirga aurantiaca</name>
    <dbReference type="NCBI Taxonomy" id="2802615"/>
    <lineage>
        <taxon>Bacteria</taxon>
        <taxon>Pseudomonadati</taxon>
        <taxon>Bacteroidota</taxon>
        <taxon>Cytophagia</taxon>
        <taxon>Cytophagales</taxon>
        <taxon>Marivirgaceae</taxon>
        <taxon>Marivirga</taxon>
    </lineage>
</organism>
<dbReference type="SUPFAM" id="SSF55874">
    <property type="entry name" value="ATPase domain of HSP90 chaperone/DNA topoisomerase II/histidine kinase"/>
    <property type="match status" value="1"/>
</dbReference>
<dbReference type="InterPro" id="IPR005467">
    <property type="entry name" value="His_kinase_dom"/>
</dbReference>
<dbReference type="AlphaFoldDB" id="A0A934X0Q0"/>
<evidence type="ECO:0000256" key="4">
    <source>
        <dbReference type="SAM" id="Coils"/>
    </source>
</evidence>